<dbReference type="EMBL" id="UYSU01035394">
    <property type="protein sequence ID" value="VDL96068.1"/>
    <property type="molecule type" value="Genomic_DNA"/>
</dbReference>
<evidence type="ECO:0000313" key="2">
    <source>
        <dbReference type="Proteomes" id="UP000275846"/>
    </source>
</evidence>
<organism evidence="3">
    <name type="scientific">Schistocephalus solidus</name>
    <name type="common">Tapeworm</name>
    <dbReference type="NCBI Taxonomy" id="70667"/>
    <lineage>
        <taxon>Eukaryota</taxon>
        <taxon>Metazoa</taxon>
        <taxon>Spiralia</taxon>
        <taxon>Lophotrochozoa</taxon>
        <taxon>Platyhelminthes</taxon>
        <taxon>Cestoda</taxon>
        <taxon>Eucestoda</taxon>
        <taxon>Diphyllobothriidea</taxon>
        <taxon>Diphyllobothriidae</taxon>
        <taxon>Schistocephalus</taxon>
    </lineage>
</organism>
<reference evidence="1 2" key="2">
    <citation type="submission" date="2018-11" db="EMBL/GenBank/DDBJ databases">
        <authorList>
            <consortium name="Pathogen Informatics"/>
        </authorList>
    </citation>
    <scope>NUCLEOTIDE SEQUENCE [LARGE SCALE GENOMIC DNA]</scope>
    <source>
        <strain evidence="1 2">NST_G2</strain>
    </source>
</reference>
<evidence type="ECO:0000313" key="3">
    <source>
        <dbReference type="WBParaSite" id="SSLN_0001004501-mRNA-1"/>
    </source>
</evidence>
<dbReference type="OrthoDB" id="6263408at2759"/>
<keyword evidence="2" id="KW-1185">Reference proteome</keyword>
<accession>A0A183SZN5</accession>
<dbReference type="AlphaFoldDB" id="A0A183SZN5"/>
<proteinExistence type="predicted"/>
<protein>
    <submittedName>
        <fullName evidence="3">Transposase</fullName>
    </submittedName>
</protein>
<sequence length="156" mass="17674">MDWVTFRSKHHRPPRWRDYLEHADYGAVIHPTIGIVDRLGHQHVLSISPPDESIVQQLTAPRPKVHPRGVIPRQEAKEGVGQQETVLCTRSQKKEAVIVTTTKTVGTQPSLPGSVVCPDAGVEVTKDNYIICLRYIRQEGLQVLVEFVLRRIRAHH</sequence>
<dbReference type="WBParaSite" id="SSLN_0001004501-mRNA-1">
    <property type="protein sequence ID" value="SSLN_0001004501-mRNA-1"/>
    <property type="gene ID" value="SSLN_0001004501"/>
</dbReference>
<gene>
    <name evidence="1" type="ORF">SSLN_LOCUS9683</name>
</gene>
<reference evidence="3" key="1">
    <citation type="submission" date="2016-06" db="UniProtKB">
        <authorList>
            <consortium name="WormBaseParasite"/>
        </authorList>
    </citation>
    <scope>IDENTIFICATION</scope>
</reference>
<evidence type="ECO:0000313" key="1">
    <source>
        <dbReference type="EMBL" id="VDL96068.1"/>
    </source>
</evidence>
<name>A0A183SZN5_SCHSO</name>
<dbReference type="Proteomes" id="UP000275846">
    <property type="component" value="Unassembled WGS sequence"/>
</dbReference>